<evidence type="ECO:0000256" key="10">
    <source>
        <dbReference type="ARBA" id="ARBA00061949"/>
    </source>
</evidence>
<proteinExistence type="inferred from homology"/>
<dbReference type="GO" id="GO:0070761">
    <property type="term" value="C:pre-snoRNP complex"/>
    <property type="evidence" value="ECO:0007669"/>
    <property type="project" value="TreeGrafter"/>
</dbReference>
<feature type="domain" description="HIT-type" evidence="15">
    <location>
        <begin position="11"/>
        <end position="45"/>
    </location>
</feature>
<evidence type="ECO:0000259" key="15">
    <source>
        <dbReference type="PROSITE" id="PS51083"/>
    </source>
</evidence>
<name>A0AAD5KM49_9FUNG</name>
<feature type="compositionally biased region" description="Basic and acidic residues" evidence="14">
    <location>
        <begin position="273"/>
        <end position="290"/>
    </location>
</feature>
<evidence type="ECO:0000313" key="16">
    <source>
        <dbReference type="EMBL" id="KAI9270739.1"/>
    </source>
</evidence>
<keyword evidence="1" id="KW-1017">Isopeptide bond</keyword>
<evidence type="ECO:0000256" key="5">
    <source>
        <dbReference type="ARBA" id="ARBA00022771"/>
    </source>
</evidence>
<protein>
    <recommendedName>
        <fullName evidence="11">Box C/D snoRNA protein 1</fullName>
    </recommendedName>
    <alternativeName>
        <fullName evidence="12">Zinc finger HIT domain-containing protein 6</fullName>
    </alternativeName>
</protein>
<dbReference type="SUPFAM" id="SSF144232">
    <property type="entry name" value="HIT/MYND zinc finger-like"/>
    <property type="match status" value="1"/>
</dbReference>
<reference evidence="16" key="2">
    <citation type="submission" date="2023-02" db="EMBL/GenBank/DDBJ databases">
        <authorList>
            <consortium name="DOE Joint Genome Institute"/>
            <person name="Mondo S.J."/>
            <person name="Chang Y."/>
            <person name="Wang Y."/>
            <person name="Ahrendt S."/>
            <person name="Andreopoulos W."/>
            <person name="Barry K."/>
            <person name="Beard J."/>
            <person name="Benny G.L."/>
            <person name="Blankenship S."/>
            <person name="Bonito G."/>
            <person name="Cuomo C."/>
            <person name="Desiro A."/>
            <person name="Gervers K.A."/>
            <person name="Hundley H."/>
            <person name="Kuo A."/>
            <person name="LaButti K."/>
            <person name="Lang B.F."/>
            <person name="Lipzen A."/>
            <person name="O'Donnell K."/>
            <person name="Pangilinan J."/>
            <person name="Reynolds N."/>
            <person name="Sandor L."/>
            <person name="Smith M.W."/>
            <person name="Tsang A."/>
            <person name="Grigoriev I.V."/>
            <person name="Stajich J.E."/>
            <person name="Spatafora J.W."/>
        </authorList>
    </citation>
    <scope>NUCLEOTIDE SEQUENCE</scope>
    <source>
        <strain evidence="16">RSA 2281</strain>
    </source>
</reference>
<dbReference type="CDD" id="cd23023">
    <property type="entry name" value="zf-HIT_BCD1"/>
    <property type="match status" value="1"/>
</dbReference>
<comment type="subunit">
    <text evidence="10">Interacts with FBL, SNU13, NOP58, NUFIP1, RUVBL1, RUVBL2 and TAF9. Interacts (via HIT-type zinc finger) with the RUVBL1/RUVBL2 complex in the presence of ADP.</text>
</comment>
<gene>
    <name evidence="16" type="ORF">BDA99DRAFT_557544</name>
</gene>
<feature type="compositionally biased region" description="Basic and acidic residues" evidence="14">
    <location>
        <begin position="351"/>
        <end position="365"/>
    </location>
</feature>
<dbReference type="InterPro" id="IPR057721">
    <property type="entry name" value="BCD1_alpha/beta"/>
</dbReference>
<feature type="compositionally biased region" description="Polar residues" evidence="14">
    <location>
        <begin position="293"/>
        <end position="302"/>
    </location>
</feature>
<evidence type="ECO:0000256" key="4">
    <source>
        <dbReference type="ARBA" id="ARBA00022723"/>
    </source>
</evidence>
<feature type="region of interest" description="Disordered" evidence="14">
    <location>
        <begin position="260"/>
        <end position="365"/>
    </location>
</feature>
<dbReference type="PANTHER" id="PTHR13483:SF3">
    <property type="entry name" value="BOX C_D SNORNA PROTEIN 1"/>
    <property type="match status" value="1"/>
</dbReference>
<dbReference type="GO" id="GO:0000492">
    <property type="term" value="P:box C/D snoRNP assembly"/>
    <property type="evidence" value="ECO:0007669"/>
    <property type="project" value="TreeGrafter"/>
</dbReference>
<dbReference type="Gene3D" id="3.30.60.190">
    <property type="match status" value="1"/>
</dbReference>
<accession>A0AAD5KM49</accession>
<evidence type="ECO:0000256" key="12">
    <source>
        <dbReference type="ARBA" id="ARBA00077531"/>
    </source>
</evidence>
<comment type="similarity">
    <text evidence="9">Belongs to the BCD1 family.</text>
</comment>
<dbReference type="GO" id="GO:0000463">
    <property type="term" value="P:maturation of LSU-rRNA from tricistronic rRNA transcript (SSU-rRNA, 5.8S rRNA, LSU-rRNA)"/>
    <property type="evidence" value="ECO:0007669"/>
    <property type="project" value="TreeGrafter"/>
</dbReference>
<dbReference type="GO" id="GO:0048254">
    <property type="term" value="P:snoRNA localization"/>
    <property type="evidence" value="ECO:0007669"/>
    <property type="project" value="TreeGrafter"/>
</dbReference>
<sequence>MDQNQNQEQPCQICHINLHKYKCPRCSIYTCSVDCVKRHKQESDCSGERDKTHFVSREEYNYSHMMSDYTYLEDVSRRSDTLTRERYKAPAFMDHRSKLLMKKARDMGIQYDVLPAVMTRHKSNKTNYSNNIHQMFWTVECRFSRGTTAQKILEHSIPQAKSIRGIFENMLFAENPQGKGDYKTIRYQVREFKDAGIEQFVVGLKKEGAPKNTFVNLTPHLDKPLRELLRGERVIEFPTIYIWLQEQVNDDVKMEEKVFVEHNPRQRSRRHSKDQQTKKDTENDVTKDETIEQPATSVNDQQAPEEVNDTSKETSENTTVEKLPSPIKVPTATGDNNEENKCIGDQQQGDDDNKPEQLSQQEKEP</sequence>
<keyword evidence="4" id="KW-0479">Metal-binding</keyword>
<evidence type="ECO:0000256" key="3">
    <source>
        <dbReference type="ARBA" id="ARBA00022553"/>
    </source>
</evidence>
<dbReference type="EMBL" id="JAIXMP010000007">
    <property type="protein sequence ID" value="KAI9270739.1"/>
    <property type="molecule type" value="Genomic_DNA"/>
</dbReference>
<evidence type="ECO:0000313" key="17">
    <source>
        <dbReference type="Proteomes" id="UP001209540"/>
    </source>
</evidence>
<keyword evidence="5 13" id="KW-0863">Zinc-finger</keyword>
<evidence type="ECO:0000256" key="9">
    <source>
        <dbReference type="ARBA" id="ARBA00049654"/>
    </source>
</evidence>
<dbReference type="Pfam" id="PF25790">
    <property type="entry name" value="BCD1"/>
    <property type="match status" value="1"/>
</dbReference>
<evidence type="ECO:0000256" key="8">
    <source>
        <dbReference type="ARBA" id="ARBA00049598"/>
    </source>
</evidence>
<evidence type="ECO:0000256" key="11">
    <source>
        <dbReference type="ARBA" id="ARBA00068630"/>
    </source>
</evidence>
<dbReference type="PROSITE" id="PS51083">
    <property type="entry name" value="ZF_HIT"/>
    <property type="match status" value="1"/>
</dbReference>
<dbReference type="AlphaFoldDB" id="A0AAD5KM49"/>
<comment type="caution">
    <text evidence="16">The sequence shown here is derived from an EMBL/GenBank/DDBJ whole genome shotgun (WGS) entry which is preliminary data.</text>
</comment>
<dbReference type="InterPro" id="IPR051639">
    <property type="entry name" value="BCD1"/>
</dbReference>
<reference evidence="16" key="1">
    <citation type="journal article" date="2022" name="IScience">
        <title>Evolution of zygomycete secretomes and the origins of terrestrial fungal ecologies.</title>
        <authorList>
            <person name="Chang Y."/>
            <person name="Wang Y."/>
            <person name="Mondo S."/>
            <person name="Ahrendt S."/>
            <person name="Andreopoulos W."/>
            <person name="Barry K."/>
            <person name="Beard J."/>
            <person name="Benny G.L."/>
            <person name="Blankenship S."/>
            <person name="Bonito G."/>
            <person name="Cuomo C."/>
            <person name="Desiro A."/>
            <person name="Gervers K.A."/>
            <person name="Hundley H."/>
            <person name="Kuo A."/>
            <person name="LaButti K."/>
            <person name="Lang B.F."/>
            <person name="Lipzen A."/>
            <person name="O'Donnell K."/>
            <person name="Pangilinan J."/>
            <person name="Reynolds N."/>
            <person name="Sandor L."/>
            <person name="Smith M.E."/>
            <person name="Tsang A."/>
            <person name="Grigoriev I.V."/>
            <person name="Stajich J.E."/>
            <person name="Spatafora J.W."/>
        </authorList>
    </citation>
    <scope>NUCLEOTIDE SEQUENCE</scope>
    <source>
        <strain evidence="16">RSA 2281</strain>
    </source>
</reference>
<dbReference type="Proteomes" id="UP001209540">
    <property type="component" value="Unassembled WGS sequence"/>
</dbReference>
<keyword evidence="17" id="KW-1185">Reference proteome</keyword>
<dbReference type="GO" id="GO:0005634">
    <property type="term" value="C:nucleus"/>
    <property type="evidence" value="ECO:0007669"/>
    <property type="project" value="TreeGrafter"/>
</dbReference>
<evidence type="ECO:0000256" key="1">
    <source>
        <dbReference type="ARBA" id="ARBA00022499"/>
    </source>
</evidence>
<dbReference type="InterPro" id="IPR007529">
    <property type="entry name" value="Znf_HIT"/>
</dbReference>
<keyword evidence="3" id="KW-0597">Phosphoprotein</keyword>
<keyword evidence="6" id="KW-0862">Zinc</keyword>
<evidence type="ECO:0000256" key="6">
    <source>
        <dbReference type="ARBA" id="ARBA00022833"/>
    </source>
</evidence>
<dbReference type="PANTHER" id="PTHR13483">
    <property type="entry name" value="BOX C_D SNORNA PROTEIN 1-RELATED"/>
    <property type="match status" value="1"/>
</dbReference>
<evidence type="ECO:0000256" key="2">
    <source>
        <dbReference type="ARBA" id="ARBA00022517"/>
    </source>
</evidence>
<keyword evidence="7" id="KW-0832">Ubl conjugation</keyword>
<comment type="function">
    <text evidence="8">Required for box C/D snoRNAs accumulation involved in snoRNA processing, snoRNA transport to the nucleolus and ribosome biogenesis.</text>
</comment>
<dbReference type="Pfam" id="PF04438">
    <property type="entry name" value="zf-HIT"/>
    <property type="match status" value="1"/>
</dbReference>
<evidence type="ECO:0000256" key="14">
    <source>
        <dbReference type="SAM" id="MobiDB-lite"/>
    </source>
</evidence>
<dbReference type="GO" id="GO:0008270">
    <property type="term" value="F:zinc ion binding"/>
    <property type="evidence" value="ECO:0007669"/>
    <property type="project" value="UniProtKB-UniRule"/>
</dbReference>
<evidence type="ECO:0000256" key="13">
    <source>
        <dbReference type="PROSITE-ProRule" id="PRU00453"/>
    </source>
</evidence>
<evidence type="ECO:0000256" key="7">
    <source>
        <dbReference type="ARBA" id="ARBA00022843"/>
    </source>
</evidence>
<dbReference type="FunFam" id="3.30.60.190:FF:000001">
    <property type="entry name" value="box C/D snoRNA protein 1"/>
    <property type="match status" value="1"/>
</dbReference>
<organism evidence="16 17">
    <name type="scientific">Phascolomyces articulosus</name>
    <dbReference type="NCBI Taxonomy" id="60185"/>
    <lineage>
        <taxon>Eukaryota</taxon>
        <taxon>Fungi</taxon>
        <taxon>Fungi incertae sedis</taxon>
        <taxon>Mucoromycota</taxon>
        <taxon>Mucoromycotina</taxon>
        <taxon>Mucoromycetes</taxon>
        <taxon>Mucorales</taxon>
        <taxon>Lichtheimiaceae</taxon>
        <taxon>Phascolomyces</taxon>
    </lineage>
</organism>
<keyword evidence="2" id="KW-0690">Ribosome biogenesis</keyword>